<dbReference type="Proteomes" id="UP000774326">
    <property type="component" value="Unassembled WGS sequence"/>
</dbReference>
<reference evidence="2" key="2">
    <citation type="submission" date="2021-01" db="EMBL/GenBank/DDBJ databases">
        <authorList>
            <person name="Schikora-Tamarit M.A."/>
        </authorList>
    </citation>
    <scope>NUCLEOTIDE SEQUENCE</scope>
    <source>
        <strain evidence="2">CBS2887</strain>
    </source>
</reference>
<organism evidence="2 3">
    <name type="scientific">Wickerhamomyces pijperi</name>
    <name type="common">Yeast</name>
    <name type="synonym">Pichia pijperi</name>
    <dbReference type="NCBI Taxonomy" id="599730"/>
    <lineage>
        <taxon>Eukaryota</taxon>
        <taxon>Fungi</taxon>
        <taxon>Dikarya</taxon>
        <taxon>Ascomycota</taxon>
        <taxon>Saccharomycotina</taxon>
        <taxon>Saccharomycetes</taxon>
        <taxon>Phaffomycetales</taxon>
        <taxon>Wickerhamomycetaceae</taxon>
        <taxon>Wickerhamomyces</taxon>
    </lineage>
</organism>
<keyword evidence="1" id="KW-0732">Signal</keyword>
<evidence type="ECO:0000313" key="3">
    <source>
        <dbReference type="Proteomes" id="UP000774326"/>
    </source>
</evidence>
<keyword evidence="3" id="KW-1185">Reference proteome</keyword>
<dbReference type="AlphaFoldDB" id="A0A9P8Q9A5"/>
<evidence type="ECO:0000313" key="2">
    <source>
        <dbReference type="EMBL" id="KAH3686377.1"/>
    </source>
</evidence>
<protein>
    <submittedName>
        <fullName evidence="2">Uncharacterized protein</fullName>
    </submittedName>
</protein>
<comment type="caution">
    <text evidence="2">The sequence shown here is derived from an EMBL/GenBank/DDBJ whole genome shotgun (WGS) entry which is preliminary data.</text>
</comment>
<proteinExistence type="predicted"/>
<feature type="signal peptide" evidence="1">
    <location>
        <begin position="1"/>
        <end position="18"/>
    </location>
</feature>
<accession>A0A9P8Q9A5</accession>
<gene>
    <name evidence="2" type="ORF">WICPIJ_002651</name>
</gene>
<sequence>MWSAFLFLVLEVLDVLDAVDWFGVSLLLVVLPAVDISVADAAAVAISAMVAGASLDGDALLLLASWALSAAISSESS</sequence>
<dbReference type="EMBL" id="JAEUBG010001451">
    <property type="protein sequence ID" value="KAH3686377.1"/>
    <property type="molecule type" value="Genomic_DNA"/>
</dbReference>
<evidence type="ECO:0000256" key="1">
    <source>
        <dbReference type="SAM" id="SignalP"/>
    </source>
</evidence>
<feature type="chain" id="PRO_5040235004" evidence="1">
    <location>
        <begin position="19"/>
        <end position="77"/>
    </location>
</feature>
<name>A0A9P8Q9A5_WICPI</name>
<reference evidence="2" key="1">
    <citation type="journal article" date="2021" name="Open Biol.">
        <title>Shared evolutionary footprints suggest mitochondrial oxidative damage underlies multiple complex I losses in fungi.</title>
        <authorList>
            <person name="Schikora-Tamarit M.A."/>
            <person name="Marcet-Houben M."/>
            <person name="Nosek J."/>
            <person name="Gabaldon T."/>
        </authorList>
    </citation>
    <scope>NUCLEOTIDE SEQUENCE</scope>
    <source>
        <strain evidence="2">CBS2887</strain>
    </source>
</reference>